<proteinExistence type="predicted"/>
<dbReference type="OrthoDB" id="5395975at2759"/>
<feature type="region of interest" description="Disordered" evidence="1">
    <location>
        <begin position="41"/>
        <end position="78"/>
    </location>
</feature>
<evidence type="ECO:0000256" key="1">
    <source>
        <dbReference type="SAM" id="MobiDB-lite"/>
    </source>
</evidence>
<dbReference type="Proteomes" id="UP000036947">
    <property type="component" value="Unassembled WGS sequence"/>
</dbReference>
<reference evidence="2 3" key="1">
    <citation type="journal article" date="2015" name="BMC Genomics">
        <title>The genome of the truffle-parasite Tolypocladium ophioglossoides and the evolution of antifungal peptaibiotics.</title>
        <authorList>
            <person name="Quandt C.A."/>
            <person name="Bushley K.E."/>
            <person name="Spatafora J.W."/>
        </authorList>
    </citation>
    <scope>NUCLEOTIDE SEQUENCE [LARGE SCALE GENOMIC DNA]</scope>
    <source>
        <strain evidence="2 3">CBS 100239</strain>
    </source>
</reference>
<feature type="region of interest" description="Disordered" evidence="1">
    <location>
        <begin position="258"/>
        <end position="280"/>
    </location>
</feature>
<name>A0A0L0N8A1_TOLOC</name>
<gene>
    <name evidence="2" type="ORF">TOPH_05109</name>
</gene>
<feature type="region of interest" description="Disordered" evidence="1">
    <location>
        <begin position="165"/>
        <end position="189"/>
    </location>
</feature>
<sequence length="457" mass="49576">MASRSSDVEILVHVAAPSRTADDVVYRQLAQAYLSFQPEHRAVLPQVPNPPESTGDEASVKTHGKTPPSSSSQAFAVAAAEPVFGPDSQDLSFQSAFDNRSSPLLRPADCKPPRTTVPPSSQTSEAPAQSSFCAPASQISDSYPLPDSGVMKGTPTRILQQYLKHPDAPTGAPASPSRGQEARRGDAEAEVIDVPSSLPLSGHGQEPDQAQNRLSARKVIPVTPVAPLPMMRKRKGFVEDEDQSAFDITHVSSSVVSHPLMSSPSRAESEPLPLKWPKTSHDSMDSLNLARSSSDTGPIRSSDVSAIEHIAHTLEIRPPSPPTGIANIGPSNFISGEFAKLAHDLSARYRPKEKRPLDPLERGYWLLDCTCWSPQTRLDAWVFLTNYLRSGLAGWGVWCRRDAAHAAIRLYGWGCVAKNTYLLLYLASGRQVKTTGARWFGADGDVVLEVPPRERRT</sequence>
<keyword evidence="3" id="KW-1185">Reference proteome</keyword>
<feature type="compositionally biased region" description="Polar residues" evidence="1">
    <location>
        <begin position="117"/>
        <end position="141"/>
    </location>
</feature>
<organism evidence="2 3">
    <name type="scientific">Tolypocladium ophioglossoides (strain CBS 100239)</name>
    <name type="common">Snaketongue truffleclub</name>
    <name type="synonym">Elaphocordyceps ophioglossoides</name>
    <dbReference type="NCBI Taxonomy" id="1163406"/>
    <lineage>
        <taxon>Eukaryota</taxon>
        <taxon>Fungi</taxon>
        <taxon>Dikarya</taxon>
        <taxon>Ascomycota</taxon>
        <taxon>Pezizomycotina</taxon>
        <taxon>Sordariomycetes</taxon>
        <taxon>Hypocreomycetidae</taxon>
        <taxon>Hypocreales</taxon>
        <taxon>Ophiocordycipitaceae</taxon>
        <taxon>Tolypocladium</taxon>
    </lineage>
</organism>
<feature type="compositionally biased region" description="Low complexity" evidence="1">
    <location>
        <begin position="69"/>
        <end position="78"/>
    </location>
</feature>
<dbReference type="STRING" id="1163406.A0A0L0N8A1"/>
<accession>A0A0L0N8A1</accession>
<feature type="region of interest" description="Disordered" evidence="1">
    <location>
        <begin position="99"/>
        <end position="153"/>
    </location>
</feature>
<dbReference type="AlphaFoldDB" id="A0A0L0N8A1"/>
<comment type="caution">
    <text evidence="2">The sequence shown here is derived from an EMBL/GenBank/DDBJ whole genome shotgun (WGS) entry which is preliminary data.</text>
</comment>
<evidence type="ECO:0000313" key="2">
    <source>
        <dbReference type="EMBL" id="KND90249.1"/>
    </source>
</evidence>
<evidence type="ECO:0000313" key="3">
    <source>
        <dbReference type="Proteomes" id="UP000036947"/>
    </source>
</evidence>
<dbReference type="EMBL" id="LFRF01000014">
    <property type="protein sequence ID" value="KND90249.1"/>
    <property type="molecule type" value="Genomic_DNA"/>
</dbReference>
<protein>
    <submittedName>
        <fullName evidence="2">Uncharacterized protein</fullName>
    </submittedName>
</protein>